<keyword evidence="4 7" id="KW-0067">ATP-binding</keyword>
<dbReference type="Pfam" id="PF00005">
    <property type="entry name" value="ABC_tran"/>
    <property type="match status" value="1"/>
</dbReference>
<reference evidence="8" key="1">
    <citation type="journal article" date="2019" name="Int. J. Syst. Evol. Microbiol.">
        <title>The Global Catalogue of Microorganisms (GCM) 10K type strain sequencing project: providing services to taxonomists for standard genome sequencing and annotation.</title>
        <authorList>
            <consortium name="The Broad Institute Genomics Platform"/>
            <consortium name="The Broad Institute Genome Sequencing Center for Infectious Disease"/>
            <person name="Wu L."/>
            <person name="Ma J."/>
        </authorList>
    </citation>
    <scope>NUCLEOTIDE SEQUENCE [LARGE SCALE GENOMIC DNA]</scope>
    <source>
        <strain evidence="8">DFY41</strain>
    </source>
</reference>
<dbReference type="InterPro" id="IPR027417">
    <property type="entry name" value="P-loop_NTPase"/>
</dbReference>
<organism evidence="7 8">
    <name type="scientific">Nocardioides taihuensis</name>
    <dbReference type="NCBI Taxonomy" id="1835606"/>
    <lineage>
        <taxon>Bacteria</taxon>
        <taxon>Bacillati</taxon>
        <taxon>Actinomycetota</taxon>
        <taxon>Actinomycetes</taxon>
        <taxon>Propionibacteriales</taxon>
        <taxon>Nocardioidaceae</taxon>
        <taxon>Nocardioides</taxon>
    </lineage>
</organism>
<dbReference type="CDD" id="cd03224">
    <property type="entry name" value="ABC_TM1139_LivF_branched"/>
    <property type="match status" value="1"/>
</dbReference>
<keyword evidence="2" id="KW-0813">Transport</keyword>
<protein>
    <submittedName>
        <fullName evidence="7">ABC transporter ATP-binding protein</fullName>
    </submittedName>
</protein>
<dbReference type="PANTHER" id="PTHR43820">
    <property type="entry name" value="HIGH-AFFINITY BRANCHED-CHAIN AMINO ACID TRANSPORT ATP-BINDING PROTEIN LIVF"/>
    <property type="match status" value="1"/>
</dbReference>
<dbReference type="RefSeq" id="WP_378588154.1">
    <property type="nucleotide sequence ID" value="NZ_JBHSKD010000006.1"/>
</dbReference>
<comment type="caution">
    <text evidence="7">The sequence shown here is derived from an EMBL/GenBank/DDBJ whole genome shotgun (WGS) entry which is preliminary data.</text>
</comment>
<keyword evidence="5" id="KW-0029">Amino-acid transport</keyword>
<keyword evidence="3" id="KW-0547">Nucleotide-binding</keyword>
<dbReference type="Proteomes" id="UP001596087">
    <property type="component" value="Unassembled WGS sequence"/>
</dbReference>
<dbReference type="InterPro" id="IPR052156">
    <property type="entry name" value="BCAA_Transport_ATP-bd_LivF"/>
</dbReference>
<dbReference type="SUPFAM" id="SSF52540">
    <property type="entry name" value="P-loop containing nucleoside triphosphate hydrolases"/>
    <property type="match status" value="1"/>
</dbReference>
<dbReference type="SMART" id="SM00382">
    <property type="entry name" value="AAA"/>
    <property type="match status" value="1"/>
</dbReference>
<accession>A0ABW0BFT5</accession>
<evidence type="ECO:0000256" key="5">
    <source>
        <dbReference type="ARBA" id="ARBA00022970"/>
    </source>
</evidence>
<comment type="similarity">
    <text evidence="1">Belongs to the ABC transporter superfamily.</text>
</comment>
<feature type="domain" description="ABC transporter" evidence="6">
    <location>
        <begin position="2"/>
        <end position="234"/>
    </location>
</feature>
<gene>
    <name evidence="7" type="ORF">ACFPGP_05795</name>
</gene>
<sequence length="240" mass="25249">MLDVKGLTVAYGTLTAVRAVSLRVDEGEIVAVVGPNGAGKTTTLSAVAGLLKPRHGTIEFEGREIQGKAPEDIVRRGVALVPEGRHIFASLTVEENLLLGATSRIDRAGVRRSLDEQCARFPILADRLKQHAGYLSGGEQQQLAIARALMSSPRLLLLDEPSLGLAPRIVDDVFATITELRAGGLSVLLVEQNATRAVAMSDRAYVLGTGRVTRSGTPEQLGEGGGMAAAYLGLSREAGS</sequence>
<evidence type="ECO:0000256" key="1">
    <source>
        <dbReference type="ARBA" id="ARBA00005417"/>
    </source>
</evidence>
<evidence type="ECO:0000313" key="7">
    <source>
        <dbReference type="EMBL" id="MFC5176176.1"/>
    </source>
</evidence>
<dbReference type="PANTHER" id="PTHR43820:SF4">
    <property type="entry name" value="HIGH-AFFINITY BRANCHED-CHAIN AMINO ACID TRANSPORT ATP-BINDING PROTEIN LIVF"/>
    <property type="match status" value="1"/>
</dbReference>
<evidence type="ECO:0000256" key="4">
    <source>
        <dbReference type="ARBA" id="ARBA00022840"/>
    </source>
</evidence>
<proteinExistence type="inferred from homology"/>
<dbReference type="InterPro" id="IPR003593">
    <property type="entry name" value="AAA+_ATPase"/>
</dbReference>
<evidence type="ECO:0000259" key="6">
    <source>
        <dbReference type="PROSITE" id="PS50893"/>
    </source>
</evidence>
<evidence type="ECO:0000256" key="3">
    <source>
        <dbReference type="ARBA" id="ARBA00022741"/>
    </source>
</evidence>
<dbReference type="InterPro" id="IPR003439">
    <property type="entry name" value="ABC_transporter-like_ATP-bd"/>
</dbReference>
<dbReference type="Gene3D" id="3.40.50.300">
    <property type="entry name" value="P-loop containing nucleotide triphosphate hydrolases"/>
    <property type="match status" value="1"/>
</dbReference>
<dbReference type="EMBL" id="JBHSKD010000006">
    <property type="protein sequence ID" value="MFC5176176.1"/>
    <property type="molecule type" value="Genomic_DNA"/>
</dbReference>
<dbReference type="PROSITE" id="PS50893">
    <property type="entry name" value="ABC_TRANSPORTER_2"/>
    <property type="match status" value="1"/>
</dbReference>
<name>A0ABW0BFT5_9ACTN</name>
<evidence type="ECO:0000313" key="8">
    <source>
        <dbReference type="Proteomes" id="UP001596087"/>
    </source>
</evidence>
<evidence type="ECO:0000256" key="2">
    <source>
        <dbReference type="ARBA" id="ARBA00022448"/>
    </source>
</evidence>
<keyword evidence="8" id="KW-1185">Reference proteome</keyword>
<dbReference type="GO" id="GO:0005524">
    <property type="term" value="F:ATP binding"/>
    <property type="evidence" value="ECO:0007669"/>
    <property type="project" value="UniProtKB-KW"/>
</dbReference>